<protein>
    <submittedName>
        <fullName evidence="2">CGG triplet repeat-binding protein 1</fullName>
    </submittedName>
</protein>
<proteinExistence type="predicted"/>
<dbReference type="GO" id="GO:0003690">
    <property type="term" value="F:double-stranded DNA binding"/>
    <property type="evidence" value="ECO:0007669"/>
    <property type="project" value="InterPro"/>
</dbReference>
<feature type="compositionally biased region" description="Polar residues" evidence="1">
    <location>
        <begin position="40"/>
        <end position="51"/>
    </location>
</feature>
<keyword evidence="3" id="KW-1185">Reference proteome</keyword>
<reference evidence="2 3" key="1">
    <citation type="journal article" date="2021" name="Elife">
        <title>Chloroplast acquisition without the gene transfer in kleptoplastic sea slugs, Plakobranchus ocellatus.</title>
        <authorList>
            <person name="Maeda T."/>
            <person name="Takahashi S."/>
            <person name="Yoshida T."/>
            <person name="Shimamura S."/>
            <person name="Takaki Y."/>
            <person name="Nagai Y."/>
            <person name="Toyoda A."/>
            <person name="Suzuki Y."/>
            <person name="Arimoto A."/>
            <person name="Ishii H."/>
            <person name="Satoh N."/>
            <person name="Nishiyama T."/>
            <person name="Hasebe M."/>
            <person name="Maruyama T."/>
            <person name="Minagawa J."/>
            <person name="Obokata J."/>
            <person name="Shigenobu S."/>
        </authorList>
    </citation>
    <scope>NUCLEOTIDE SEQUENCE [LARGE SCALE GENOMIC DNA]</scope>
</reference>
<dbReference type="EMBL" id="BLXT01000847">
    <property type="protein sequence ID" value="GFN80817.1"/>
    <property type="molecule type" value="Genomic_DNA"/>
</dbReference>
<dbReference type="GO" id="GO:0005634">
    <property type="term" value="C:nucleus"/>
    <property type="evidence" value="ECO:0007669"/>
    <property type="project" value="InterPro"/>
</dbReference>
<sequence>MRKSSVDSHRKSADHRSKEDKMKEAQGSGGGEAVKKQRTLDSAMNKPSVSTQARNDICNELVSVFAAANIPLSKVDHPAVRNFLQTRVENGGAIPQAHQLQECYLKREFSNKKEQVFKKVVNKPVAIICDEMSDDTARFVLNILAAPLEPLSADVDKVQSYLLDTRFLSATNHSTVATAIIECLVSTGIKFTDVITVNTDNAAYI</sequence>
<dbReference type="GO" id="GO:0006357">
    <property type="term" value="P:regulation of transcription by RNA polymerase II"/>
    <property type="evidence" value="ECO:0007669"/>
    <property type="project" value="InterPro"/>
</dbReference>
<evidence type="ECO:0000313" key="2">
    <source>
        <dbReference type="EMBL" id="GFN80817.1"/>
    </source>
</evidence>
<accession>A0AAV3YEG4</accession>
<dbReference type="Proteomes" id="UP000735302">
    <property type="component" value="Unassembled WGS sequence"/>
</dbReference>
<dbReference type="PANTHER" id="PTHR32344:SF1">
    <property type="entry name" value="U1-TYPE DOMAIN-CONTAINING PROTEIN"/>
    <property type="match status" value="1"/>
</dbReference>
<feature type="region of interest" description="Disordered" evidence="1">
    <location>
        <begin position="1"/>
        <end position="51"/>
    </location>
</feature>
<dbReference type="InterPro" id="IPR033375">
    <property type="entry name" value="Cggbp1"/>
</dbReference>
<name>A0AAV3YEG4_9GAST</name>
<evidence type="ECO:0000256" key="1">
    <source>
        <dbReference type="SAM" id="MobiDB-lite"/>
    </source>
</evidence>
<organism evidence="2 3">
    <name type="scientific">Plakobranchus ocellatus</name>
    <dbReference type="NCBI Taxonomy" id="259542"/>
    <lineage>
        <taxon>Eukaryota</taxon>
        <taxon>Metazoa</taxon>
        <taxon>Spiralia</taxon>
        <taxon>Lophotrochozoa</taxon>
        <taxon>Mollusca</taxon>
        <taxon>Gastropoda</taxon>
        <taxon>Heterobranchia</taxon>
        <taxon>Euthyneura</taxon>
        <taxon>Panpulmonata</taxon>
        <taxon>Sacoglossa</taxon>
        <taxon>Placobranchoidea</taxon>
        <taxon>Plakobranchidae</taxon>
        <taxon>Plakobranchus</taxon>
    </lineage>
</organism>
<evidence type="ECO:0000313" key="3">
    <source>
        <dbReference type="Proteomes" id="UP000735302"/>
    </source>
</evidence>
<comment type="caution">
    <text evidence="2">The sequence shown here is derived from an EMBL/GenBank/DDBJ whole genome shotgun (WGS) entry which is preliminary data.</text>
</comment>
<feature type="compositionally biased region" description="Basic and acidic residues" evidence="1">
    <location>
        <begin position="1"/>
        <end position="24"/>
    </location>
</feature>
<dbReference type="AlphaFoldDB" id="A0AAV3YEG4"/>
<dbReference type="PANTHER" id="PTHR32344">
    <property type="entry name" value="U1-TYPE DOMAIN-CONTAINING PROTEIN"/>
    <property type="match status" value="1"/>
</dbReference>
<gene>
    <name evidence="2" type="ORF">PoB_000732300</name>
</gene>